<reference evidence="1" key="1">
    <citation type="journal article" date="2023" name="G3 (Bethesda)">
        <title>A reference genome for the long-term kleptoplast-retaining sea slug Elysia crispata morphotype clarki.</title>
        <authorList>
            <person name="Eastman K.E."/>
            <person name="Pendleton A.L."/>
            <person name="Shaikh M.A."/>
            <person name="Suttiyut T."/>
            <person name="Ogas R."/>
            <person name="Tomko P."/>
            <person name="Gavelis G."/>
            <person name="Widhalm J.R."/>
            <person name="Wisecaver J.H."/>
        </authorList>
    </citation>
    <scope>NUCLEOTIDE SEQUENCE</scope>
    <source>
        <strain evidence="1">ECLA1</strain>
    </source>
</reference>
<proteinExistence type="predicted"/>
<sequence length="74" mass="7982">MWLGCVRELGSPVRDVARMCQRVGVLSQKCGKGVSKSWGLQSELWLGCVRELGSSVGDVARVCQRVGVSSQRCG</sequence>
<accession>A0AAE0YEY6</accession>
<dbReference type="Proteomes" id="UP001283361">
    <property type="component" value="Unassembled WGS sequence"/>
</dbReference>
<dbReference type="EMBL" id="JAWDGP010006349">
    <property type="protein sequence ID" value="KAK3742493.1"/>
    <property type="molecule type" value="Genomic_DNA"/>
</dbReference>
<dbReference type="AlphaFoldDB" id="A0AAE0YEY6"/>
<name>A0AAE0YEY6_9GAST</name>
<gene>
    <name evidence="1" type="ORF">RRG08_059995</name>
</gene>
<keyword evidence="2" id="KW-1185">Reference proteome</keyword>
<evidence type="ECO:0000313" key="2">
    <source>
        <dbReference type="Proteomes" id="UP001283361"/>
    </source>
</evidence>
<evidence type="ECO:0000313" key="1">
    <source>
        <dbReference type="EMBL" id="KAK3742493.1"/>
    </source>
</evidence>
<protein>
    <submittedName>
        <fullName evidence="1">Uncharacterized protein</fullName>
    </submittedName>
</protein>
<comment type="caution">
    <text evidence="1">The sequence shown here is derived from an EMBL/GenBank/DDBJ whole genome shotgun (WGS) entry which is preliminary data.</text>
</comment>
<organism evidence="1 2">
    <name type="scientific">Elysia crispata</name>
    <name type="common">lettuce slug</name>
    <dbReference type="NCBI Taxonomy" id="231223"/>
    <lineage>
        <taxon>Eukaryota</taxon>
        <taxon>Metazoa</taxon>
        <taxon>Spiralia</taxon>
        <taxon>Lophotrochozoa</taxon>
        <taxon>Mollusca</taxon>
        <taxon>Gastropoda</taxon>
        <taxon>Heterobranchia</taxon>
        <taxon>Euthyneura</taxon>
        <taxon>Panpulmonata</taxon>
        <taxon>Sacoglossa</taxon>
        <taxon>Placobranchoidea</taxon>
        <taxon>Plakobranchidae</taxon>
        <taxon>Elysia</taxon>
    </lineage>
</organism>